<dbReference type="Gene3D" id="3.40.50.2300">
    <property type="match status" value="1"/>
</dbReference>
<evidence type="ECO:0000259" key="5">
    <source>
        <dbReference type="Pfam" id="PF01094"/>
    </source>
</evidence>
<evidence type="ECO:0000256" key="1">
    <source>
        <dbReference type="ARBA" id="ARBA00004370"/>
    </source>
</evidence>
<feature type="domain" description="Receptor ligand binding region" evidence="5">
    <location>
        <begin position="96"/>
        <end position="294"/>
    </location>
</feature>
<gene>
    <name evidence="6" type="ORF">RN001_012355</name>
</gene>
<sequence>MSHFQSITKSGYQGNGQRKTVVTDLDRKQISKTNVNDFSYNKRSQSGIMYFAIAATPSGQTFSRAFNKTLTNITQTYLMNRFDTVSYNITIDTLTIDLPENGSFSSSLLEHVCEQFEGKHVIAVLVIGDSPAALTVTMTAKHVGIPVLWAKGNAQVLQGFKDLSTSPLEVHLAPTGKELVHALRALLLQAHWHTCTVLADSPSFTALQRGELWLALSESPLHPIVIALPHRPQSIFRKLADISRLTRGVIVLFCDRVVAIRILEDAKRLNMMDGHFVWIWFDTAQNESYKNMTEDTNKEYKDNDRDKKVDKSDIDYLPHKNDYNDNSKLRFKRGVHKELFESDFSDSHLNLLLKNEKFLLINNNHDGVESSKFKKRNEVNNNNINNINVKTRKKQTDDKLSNLPSGLLSLRPLPIRLDRHLVKGAVRLLVTTLKVTLDRCPDWLLENIAAGELQSSCWKPASMKEFNFSTIFAR</sequence>
<dbReference type="Pfam" id="PF01094">
    <property type="entry name" value="ANF_receptor"/>
    <property type="match status" value="1"/>
</dbReference>
<accession>A0AAN7P5D3</accession>
<keyword evidence="2" id="KW-0812">Transmembrane</keyword>
<dbReference type="GO" id="GO:0016020">
    <property type="term" value="C:membrane"/>
    <property type="evidence" value="ECO:0007669"/>
    <property type="project" value="UniProtKB-SubCell"/>
</dbReference>
<reference evidence="7" key="1">
    <citation type="submission" date="2023-01" db="EMBL/GenBank/DDBJ databases">
        <title>Key to firefly adult light organ development and bioluminescence: homeobox transcription factors regulate luciferase expression and transportation to peroxisome.</title>
        <authorList>
            <person name="Fu X."/>
        </authorList>
    </citation>
    <scope>NUCLEOTIDE SEQUENCE [LARGE SCALE GENOMIC DNA]</scope>
</reference>
<evidence type="ECO:0000313" key="6">
    <source>
        <dbReference type="EMBL" id="KAK4875933.1"/>
    </source>
</evidence>
<name>A0AAN7P5D3_9COLE</name>
<dbReference type="EMBL" id="JARPUR010000005">
    <property type="protein sequence ID" value="KAK4875933.1"/>
    <property type="molecule type" value="Genomic_DNA"/>
</dbReference>
<dbReference type="AlphaFoldDB" id="A0AAN7P5D3"/>
<evidence type="ECO:0000256" key="3">
    <source>
        <dbReference type="ARBA" id="ARBA00022989"/>
    </source>
</evidence>
<dbReference type="SUPFAM" id="SSF53822">
    <property type="entry name" value="Periplasmic binding protein-like I"/>
    <property type="match status" value="1"/>
</dbReference>
<comment type="subcellular location">
    <subcellularLocation>
        <location evidence="1">Membrane</location>
    </subcellularLocation>
</comment>
<dbReference type="Proteomes" id="UP001353858">
    <property type="component" value="Unassembled WGS sequence"/>
</dbReference>
<evidence type="ECO:0000313" key="7">
    <source>
        <dbReference type="Proteomes" id="UP001353858"/>
    </source>
</evidence>
<keyword evidence="4" id="KW-0472">Membrane</keyword>
<dbReference type="InterPro" id="IPR028082">
    <property type="entry name" value="Peripla_BP_I"/>
</dbReference>
<proteinExistence type="predicted"/>
<comment type="caution">
    <text evidence="6">The sequence shown here is derived from an EMBL/GenBank/DDBJ whole genome shotgun (WGS) entry which is preliminary data.</text>
</comment>
<evidence type="ECO:0000256" key="4">
    <source>
        <dbReference type="ARBA" id="ARBA00023136"/>
    </source>
</evidence>
<keyword evidence="3" id="KW-1133">Transmembrane helix</keyword>
<organism evidence="6 7">
    <name type="scientific">Aquatica leii</name>
    <dbReference type="NCBI Taxonomy" id="1421715"/>
    <lineage>
        <taxon>Eukaryota</taxon>
        <taxon>Metazoa</taxon>
        <taxon>Ecdysozoa</taxon>
        <taxon>Arthropoda</taxon>
        <taxon>Hexapoda</taxon>
        <taxon>Insecta</taxon>
        <taxon>Pterygota</taxon>
        <taxon>Neoptera</taxon>
        <taxon>Endopterygota</taxon>
        <taxon>Coleoptera</taxon>
        <taxon>Polyphaga</taxon>
        <taxon>Elateriformia</taxon>
        <taxon>Elateroidea</taxon>
        <taxon>Lampyridae</taxon>
        <taxon>Luciolinae</taxon>
        <taxon>Aquatica</taxon>
    </lineage>
</organism>
<dbReference type="InterPro" id="IPR001828">
    <property type="entry name" value="ANF_lig-bd_rcpt"/>
</dbReference>
<evidence type="ECO:0000256" key="2">
    <source>
        <dbReference type="ARBA" id="ARBA00022692"/>
    </source>
</evidence>
<protein>
    <recommendedName>
        <fullName evidence="5">Receptor ligand binding region domain-containing protein</fullName>
    </recommendedName>
</protein>
<keyword evidence="7" id="KW-1185">Reference proteome</keyword>